<comment type="caution">
    <text evidence="1">The sequence shown here is derived from an EMBL/GenBank/DDBJ whole genome shotgun (WGS) entry which is preliminary data.</text>
</comment>
<accession>A0ABY1EGI2</accession>
<dbReference type="EMBL" id="FOPW01000014">
    <property type="protein sequence ID" value="SFH76742.1"/>
    <property type="molecule type" value="Genomic_DNA"/>
</dbReference>
<dbReference type="Proteomes" id="UP000199681">
    <property type="component" value="Unassembled WGS sequence"/>
</dbReference>
<proteinExistence type="predicted"/>
<organism evidence="1 2">
    <name type="scientific">Cryobacterium levicorallinum</name>
    <dbReference type="NCBI Taxonomy" id="995038"/>
    <lineage>
        <taxon>Bacteria</taxon>
        <taxon>Bacillati</taxon>
        <taxon>Actinomycetota</taxon>
        <taxon>Actinomycetes</taxon>
        <taxon>Micrococcales</taxon>
        <taxon>Microbacteriaceae</taxon>
        <taxon>Cryobacterium</taxon>
    </lineage>
</organism>
<protein>
    <submittedName>
        <fullName evidence="1">Uncharacterized protein</fullName>
    </submittedName>
</protein>
<evidence type="ECO:0000313" key="2">
    <source>
        <dbReference type="Proteomes" id="UP000199681"/>
    </source>
</evidence>
<sequence>MSALEHLPHPGIIAGHRMGNEIGPRIQAGRRLAIEPIREHRSWRIAATQKADALCVPWSSS</sequence>
<evidence type="ECO:0000313" key="1">
    <source>
        <dbReference type="EMBL" id="SFH76742.1"/>
    </source>
</evidence>
<name>A0ABY1EGI2_9MICO</name>
<keyword evidence="2" id="KW-1185">Reference proteome</keyword>
<gene>
    <name evidence="1" type="ORF">SAMN05216274_11461</name>
</gene>
<reference evidence="1 2" key="1">
    <citation type="submission" date="2016-10" db="EMBL/GenBank/DDBJ databases">
        <authorList>
            <person name="Varghese N."/>
            <person name="Submissions S."/>
        </authorList>
    </citation>
    <scope>NUCLEOTIDE SEQUENCE [LARGE SCALE GENOMIC DNA]</scope>
    <source>
        <strain evidence="1 2">GMCC 1.11211</strain>
    </source>
</reference>